<evidence type="ECO:0000256" key="1">
    <source>
        <dbReference type="SAM" id="Phobius"/>
    </source>
</evidence>
<dbReference type="STRING" id="1548208.AXK12_08340"/>
<feature type="transmembrane region" description="Helical" evidence="1">
    <location>
        <begin position="23"/>
        <end position="44"/>
    </location>
</feature>
<keyword evidence="1" id="KW-1133">Transmembrane helix</keyword>
<dbReference type="RefSeq" id="WP_068713326.1">
    <property type="nucleotide sequence ID" value="NZ_LSZP01000062.1"/>
</dbReference>
<protein>
    <submittedName>
        <fullName evidence="2">Uncharacterized protein</fullName>
    </submittedName>
</protein>
<dbReference type="AlphaFoldDB" id="A0A139SHJ9"/>
<evidence type="ECO:0000313" key="2">
    <source>
        <dbReference type="EMBL" id="KXU34027.1"/>
    </source>
</evidence>
<evidence type="ECO:0000313" key="3">
    <source>
        <dbReference type="Proteomes" id="UP000071392"/>
    </source>
</evidence>
<comment type="caution">
    <text evidence="2">The sequence shown here is derived from an EMBL/GenBank/DDBJ whole genome shotgun (WGS) entry which is preliminary data.</text>
</comment>
<organism evidence="2 3">
    <name type="scientific">Cephaloticoccus capnophilus</name>
    <dbReference type="NCBI Taxonomy" id="1548208"/>
    <lineage>
        <taxon>Bacteria</taxon>
        <taxon>Pseudomonadati</taxon>
        <taxon>Verrucomicrobiota</taxon>
        <taxon>Opitutia</taxon>
        <taxon>Opitutales</taxon>
        <taxon>Opitutaceae</taxon>
        <taxon>Cephaloticoccus</taxon>
    </lineage>
</organism>
<reference evidence="2 3" key="1">
    <citation type="submission" date="2016-02" db="EMBL/GenBank/DDBJ databases">
        <authorList>
            <person name="Wen L."/>
            <person name="He K."/>
            <person name="Yang H."/>
        </authorList>
    </citation>
    <scope>NUCLEOTIDE SEQUENCE [LARGE SCALE GENOMIC DNA]</scope>
    <source>
        <strain evidence="2 3">CV41</strain>
    </source>
</reference>
<accession>A0A139SHJ9</accession>
<keyword evidence="3" id="KW-1185">Reference proteome</keyword>
<name>A0A139SHJ9_9BACT</name>
<gene>
    <name evidence="2" type="ORF">AXK12_08340</name>
</gene>
<keyword evidence="1" id="KW-0812">Transmembrane</keyword>
<dbReference type="EMBL" id="LSZP01000062">
    <property type="protein sequence ID" value="KXU34027.1"/>
    <property type="molecule type" value="Genomic_DNA"/>
</dbReference>
<proteinExistence type="predicted"/>
<sequence>MSNATSHTPFAPAQKKACRCDCASLLAVLGCFALFLLLVSLAYLPKKQGTERGPFDQDGIRTPAERLEKLAEIRANEAAAAHAYAWLDQSAGQLQIPIERAMELIAQRHSAKSQQP</sequence>
<dbReference type="Proteomes" id="UP000071392">
    <property type="component" value="Unassembled WGS sequence"/>
</dbReference>
<keyword evidence="1" id="KW-0472">Membrane</keyword>